<keyword evidence="1" id="KW-0812">Transmembrane</keyword>
<reference evidence="2 3" key="1">
    <citation type="journal article" date="2007" name="Nature">
        <title>Evolution of genes and genomes on the Drosophila phylogeny.</title>
        <authorList>
            <consortium name="Drosophila 12 Genomes Consortium"/>
            <person name="Clark A.G."/>
            <person name="Eisen M.B."/>
            <person name="Smith D.R."/>
            <person name="Bergman C.M."/>
            <person name="Oliver B."/>
            <person name="Markow T.A."/>
            <person name="Kaufman T.C."/>
            <person name="Kellis M."/>
            <person name="Gelbart W."/>
            <person name="Iyer V.N."/>
            <person name="Pollard D.A."/>
            <person name="Sackton T.B."/>
            <person name="Larracuente A.M."/>
            <person name="Singh N.D."/>
            <person name="Abad J.P."/>
            <person name="Abt D.N."/>
            <person name="Adryan B."/>
            <person name="Aguade M."/>
            <person name="Akashi H."/>
            <person name="Anderson W.W."/>
            <person name="Aquadro C.F."/>
            <person name="Ardell D.H."/>
            <person name="Arguello R."/>
            <person name="Artieri C.G."/>
            <person name="Barbash D.A."/>
            <person name="Barker D."/>
            <person name="Barsanti P."/>
            <person name="Batterham P."/>
            <person name="Batzoglou S."/>
            <person name="Begun D."/>
            <person name="Bhutkar A."/>
            <person name="Blanco E."/>
            <person name="Bosak S.A."/>
            <person name="Bradley R.K."/>
            <person name="Brand A.D."/>
            <person name="Brent M.R."/>
            <person name="Brooks A.N."/>
            <person name="Brown R.H."/>
            <person name="Butlin R.K."/>
            <person name="Caggese C."/>
            <person name="Calvi B.R."/>
            <person name="Bernardo de Carvalho A."/>
            <person name="Caspi A."/>
            <person name="Castrezana S."/>
            <person name="Celniker S.E."/>
            <person name="Chang J.L."/>
            <person name="Chapple C."/>
            <person name="Chatterji S."/>
            <person name="Chinwalla A."/>
            <person name="Civetta A."/>
            <person name="Clifton S.W."/>
            <person name="Comeron J.M."/>
            <person name="Costello J.C."/>
            <person name="Coyne J.A."/>
            <person name="Daub J."/>
            <person name="David R.G."/>
            <person name="Delcher A.L."/>
            <person name="Delehaunty K."/>
            <person name="Do C.B."/>
            <person name="Ebling H."/>
            <person name="Edwards K."/>
            <person name="Eickbush T."/>
            <person name="Evans J.D."/>
            <person name="Filipski A."/>
            <person name="Findeiss S."/>
            <person name="Freyhult E."/>
            <person name="Fulton L."/>
            <person name="Fulton R."/>
            <person name="Garcia A.C."/>
            <person name="Gardiner A."/>
            <person name="Garfield D.A."/>
            <person name="Garvin B.E."/>
            <person name="Gibson G."/>
            <person name="Gilbert D."/>
            <person name="Gnerre S."/>
            <person name="Godfrey J."/>
            <person name="Good R."/>
            <person name="Gotea V."/>
            <person name="Gravely B."/>
            <person name="Greenberg A.J."/>
            <person name="Griffiths-Jones S."/>
            <person name="Gross S."/>
            <person name="Guigo R."/>
            <person name="Gustafson E.A."/>
            <person name="Haerty W."/>
            <person name="Hahn M.W."/>
            <person name="Halligan D.L."/>
            <person name="Halpern A.L."/>
            <person name="Halter G.M."/>
            <person name="Han M.V."/>
            <person name="Heger A."/>
            <person name="Hillier L."/>
            <person name="Hinrichs A.S."/>
            <person name="Holmes I."/>
            <person name="Hoskins R.A."/>
            <person name="Hubisz M.J."/>
            <person name="Hultmark D."/>
            <person name="Huntley M.A."/>
            <person name="Jaffe D.B."/>
            <person name="Jagadeeshan S."/>
            <person name="Jeck W.R."/>
            <person name="Johnson J."/>
            <person name="Jones C.D."/>
            <person name="Jordan W.C."/>
            <person name="Karpen G.H."/>
            <person name="Kataoka E."/>
            <person name="Keightley P.D."/>
            <person name="Kheradpour P."/>
            <person name="Kirkness E.F."/>
            <person name="Koerich L.B."/>
            <person name="Kristiansen K."/>
            <person name="Kudrna D."/>
            <person name="Kulathinal R.J."/>
            <person name="Kumar S."/>
            <person name="Kwok R."/>
            <person name="Lander E."/>
            <person name="Langley C.H."/>
            <person name="Lapoint R."/>
            <person name="Lazzaro B.P."/>
            <person name="Lee S.J."/>
            <person name="Levesque L."/>
            <person name="Li R."/>
            <person name="Lin C.F."/>
            <person name="Lin M.F."/>
            <person name="Lindblad-Toh K."/>
            <person name="Llopart A."/>
            <person name="Long M."/>
            <person name="Low L."/>
            <person name="Lozovsky E."/>
            <person name="Lu J."/>
            <person name="Luo M."/>
            <person name="Machado C.A."/>
            <person name="Makalowski W."/>
            <person name="Marzo M."/>
            <person name="Matsuda M."/>
            <person name="Matzkin L."/>
            <person name="McAllister B."/>
            <person name="McBride C.S."/>
            <person name="McKernan B."/>
            <person name="McKernan K."/>
            <person name="Mendez-Lago M."/>
            <person name="Minx P."/>
            <person name="Mollenhauer M.U."/>
            <person name="Montooth K."/>
            <person name="Mount S.M."/>
            <person name="Mu X."/>
            <person name="Myers E."/>
            <person name="Negre B."/>
            <person name="Newfeld S."/>
            <person name="Nielsen R."/>
            <person name="Noor M.A."/>
            <person name="O'Grady P."/>
            <person name="Pachter L."/>
            <person name="Papaceit M."/>
            <person name="Parisi M.J."/>
            <person name="Parisi M."/>
            <person name="Parts L."/>
            <person name="Pedersen J.S."/>
            <person name="Pesole G."/>
            <person name="Phillippy A.M."/>
            <person name="Ponting C.P."/>
            <person name="Pop M."/>
            <person name="Porcelli D."/>
            <person name="Powell J.R."/>
            <person name="Prohaska S."/>
            <person name="Pruitt K."/>
            <person name="Puig M."/>
            <person name="Quesneville H."/>
            <person name="Ram K.R."/>
            <person name="Rand D."/>
            <person name="Rasmussen M.D."/>
            <person name="Reed L.K."/>
            <person name="Reenan R."/>
            <person name="Reily A."/>
            <person name="Remington K.A."/>
            <person name="Rieger T.T."/>
            <person name="Ritchie M.G."/>
            <person name="Robin C."/>
            <person name="Rogers Y.H."/>
            <person name="Rohde C."/>
            <person name="Rozas J."/>
            <person name="Rubenfield M.J."/>
            <person name="Ruiz A."/>
            <person name="Russo S."/>
            <person name="Salzberg S.L."/>
            <person name="Sanchez-Gracia A."/>
            <person name="Saranga D.J."/>
            <person name="Sato H."/>
            <person name="Schaeffer S.W."/>
            <person name="Schatz M.C."/>
            <person name="Schlenke T."/>
            <person name="Schwartz R."/>
            <person name="Segarra C."/>
            <person name="Singh R.S."/>
            <person name="Sirot L."/>
            <person name="Sirota M."/>
            <person name="Sisneros N.B."/>
            <person name="Smith C.D."/>
            <person name="Smith T.F."/>
            <person name="Spieth J."/>
            <person name="Stage D.E."/>
            <person name="Stark A."/>
            <person name="Stephan W."/>
            <person name="Strausberg R.L."/>
            <person name="Strempel S."/>
            <person name="Sturgill D."/>
            <person name="Sutton G."/>
            <person name="Sutton G.G."/>
            <person name="Tao W."/>
            <person name="Teichmann S."/>
            <person name="Tobari Y.N."/>
            <person name="Tomimura Y."/>
            <person name="Tsolas J.M."/>
            <person name="Valente V.L."/>
            <person name="Venter E."/>
            <person name="Venter J.C."/>
            <person name="Vicario S."/>
            <person name="Vieira F.G."/>
            <person name="Vilella A.J."/>
            <person name="Villasante A."/>
            <person name="Walenz B."/>
            <person name="Wang J."/>
            <person name="Wasserman M."/>
            <person name="Watts T."/>
            <person name="Wilson D."/>
            <person name="Wilson R.K."/>
            <person name="Wing R.A."/>
            <person name="Wolfner M.F."/>
            <person name="Wong A."/>
            <person name="Wong G.K."/>
            <person name="Wu C.I."/>
            <person name="Wu G."/>
            <person name="Yamamoto D."/>
            <person name="Yang H.P."/>
            <person name="Yang S.P."/>
            <person name="Yorke J.A."/>
            <person name="Yoshida K."/>
            <person name="Zdobnov E."/>
            <person name="Zhang P."/>
            <person name="Zhang Y."/>
            <person name="Zimin A.V."/>
            <person name="Baldwin J."/>
            <person name="Abdouelleil A."/>
            <person name="Abdulkadir J."/>
            <person name="Abebe A."/>
            <person name="Abera B."/>
            <person name="Abreu J."/>
            <person name="Acer S.C."/>
            <person name="Aftuck L."/>
            <person name="Alexander A."/>
            <person name="An P."/>
            <person name="Anderson E."/>
            <person name="Anderson S."/>
            <person name="Arachi H."/>
            <person name="Azer M."/>
            <person name="Bachantsang P."/>
            <person name="Barry A."/>
            <person name="Bayul T."/>
            <person name="Berlin A."/>
            <person name="Bessette D."/>
            <person name="Bloom T."/>
            <person name="Blye J."/>
            <person name="Boguslavskiy L."/>
            <person name="Bonnet C."/>
            <person name="Boukhgalter B."/>
            <person name="Bourzgui I."/>
            <person name="Brown A."/>
            <person name="Cahill P."/>
            <person name="Channer S."/>
            <person name="Cheshatsang Y."/>
            <person name="Chuda L."/>
            <person name="Citroen M."/>
            <person name="Collymore A."/>
            <person name="Cooke P."/>
            <person name="Costello M."/>
            <person name="D'Aco K."/>
            <person name="Daza R."/>
            <person name="De Haan G."/>
            <person name="DeGray S."/>
            <person name="DeMaso C."/>
            <person name="Dhargay N."/>
            <person name="Dooley K."/>
            <person name="Dooley E."/>
            <person name="Doricent M."/>
            <person name="Dorje P."/>
            <person name="Dorjee K."/>
            <person name="Dupes A."/>
            <person name="Elong R."/>
            <person name="Falk J."/>
            <person name="Farina A."/>
            <person name="Faro S."/>
            <person name="Ferguson D."/>
            <person name="Fisher S."/>
            <person name="Foley C.D."/>
            <person name="Franke A."/>
            <person name="Friedrich D."/>
            <person name="Gadbois L."/>
            <person name="Gearin G."/>
            <person name="Gearin C.R."/>
            <person name="Giannoukos G."/>
            <person name="Goode T."/>
            <person name="Graham J."/>
            <person name="Grandbois E."/>
            <person name="Grewal S."/>
            <person name="Gyaltsen K."/>
            <person name="Hafez N."/>
            <person name="Hagos B."/>
            <person name="Hall J."/>
            <person name="Henson C."/>
            <person name="Hollinger A."/>
            <person name="Honan T."/>
            <person name="Huard M.D."/>
            <person name="Hughes L."/>
            <person name="Hurhula B."/>
            <person name="Husby M.E."/>
            <person name="Kamat A."/>
            <person name="Kanga B."/>
            <person name="Kashin S."/>
            <person name="Khazanovich D."/>
            <person name="Kisner P."/>
            <person name="Lance K."/>
            <person name="Lara M."/>
            <person name="Lee W."/>
            <person name="Lennon N."/>
            <person name="Letendre F."/>
            <person name="LeVine R."/>
            <person name="Lipovsky A."/>
            <person name="Liu X."/>
            <person name="Liu J."/>
            <person name="Liu S."/>
            <person name="Lokyitsang T."/>
            <person name="Lokyitsang Y."/>
            <person name="Lubonja R."/>
            <person name="Lui A."/>
            <person name="MacDonald P."/>
            <person name="Magnisalis V."/>
            <person name="Maru K."/>
            <person name="Matthews C."/>
            <person name="McCusker W."/>
            <person name="McDonough S."/>
            <person name="Mehta T."/>
            <person name="Meldrim J."/>
            <person name="Meneus L."/>
            <person name="Mihai O."/>
            <person name="Mihalev A."/>
            <person name="Mihova T."/>
            <person name="Mittelman R."/>
            <person name="Mlenga V."/>
            <person name="Montmayeur A."/>
            <person name="Mulrain L."/>
            <person name="Navidi A."/>
            <person name="Naylor J."/>
            <person name="Negash T."/>
            <person name="Nguyen T."/>
            <person name="Nguyen N."/>
            <person name="Nicol R."/>
            <person name="Norbu C."/>
            <person name="Norbu N."/>
            <person name="Novod N."/>
            <person name="O'Neill B."/>
            <person name="Osman S."/>
            <person name="Markiewicz E."/>
            <person name="Oyono O.L."/>
            <person name="Patti C."/>
            <person name="Phunkhang P."/>
            <person name="Pierre F."/>
            <person name="Priest M."/>
            <person name="Raghuraman S."/>
            <person name="Rege F."/>
            <person name="Reyes R."/>
            <person name="Rise C."/>
            <person name="Rogov P."/>
            <person name="Ross K."/>
            <person name="Ryan E."/>
            <person name="Settipalli S."/>
            <person name="Shea T."/>
            <person name="Sherpa N."/>
            <person name="Shi L."/>
            <person name="Shih D."/>
            <person name="Sparrow T."/>
            <person name="Spaulding J."/>
            <person name="Stalker J."/>
            <person name="Stange-Thomann N."/>
            <person name="Stavropoulos S."/>
            <person name="Stone C."/>
            <person name="Strader C."/>
            <person name="Tesfaye S."/>
            <person name="Thomson T."/>
            <person name="Thoulutsang Y."/>
            <person name="Thoulutsang D."/>
            <person name="Topham K."/>
            <person name="Topping I."/>
            <person name="Tsamla T."/>
            <person name="Vassiliev H."/>
            <person name="Vo A."/>
            <person name="Wangchuk T."/>
            <person name="Wangdi T."/>
            <person name="Weiand M."/>
            <person name="Wilkinson J."/>
            <person name="Wilson A."/>
            <person name="Yadav S."/>
            <person name="Young G."/>
            <person name="Yu Q."/>
            <person name="Zembek L."/>
            <person name="Zhong D."/>
            <person name="Zimmer A."/>
            <person name="Zwirko Z."/>
            <person name="Jaffe D.B."/>
            <person name="Alvarez P."/>
            <person name="Brockman W."/>
            <person name="Butler J."/>
            <person name="Chin C."/>
            <person name="Gnerre S."/>
            <person name="Grabherr M."/>
            <person name="Kleber M."/>
            <person name="Mauceli E."/>
            <person name="MacCallum I."/>
        </authorList>
    </citation>
    <scope>NUCLEOTIDE SEQUENCE [LARGE SCALE GENOMIC DNA]</scope>
    <source>
        <strain evidence="3">Tucson 14030-0811.24</strain>
    </source>
</reference>
<organism evidence="2 3">
    <name type="scientific">Drosophila willistoni</name>
    <name type="common">Fruit fly</name>
    <dbReference type="NCBI Taxonomy" id="7260"/>
    <lineage>
        <taxon>Eukaryota</taxon>
        <taxon>Metazoa</taxon>
        <taxon>Ecdysozoa</taxon>
        <taxon>Arthropoda</taxon>
        <taxon>Hexapoda</taxon>
        <taxon>Insecta</taxon>
        <taxon>Pterygota</taxon>
        <taxon>Neoptera</taxon>
        <taxon>Endopterygota</taxon>
        <taxon>Diptera</taxon>
        <taxon>Brachycera</taxon>
        <taxon>Muscomorpha</taxon>
        <taxon>Ephydroidea</taxon>
        <taxon>Drosophilidae</taxon>
        <taxon>Drosophila</taxon>
        <taxon>Sophophora</taxon>
    </lineage>
</organism>
<dbReference type="InParanoid" id="B4NG60"/>
<protein>
    <recommendedName>
        <fullName evidence="4">MARVEL domain-containing protein</fullName>
    </recommendedName>
</protein>
<dbReference type="OMA" id="TWLYHSN"/>
<name>B4NG60_DROWI</name>
<keyword evidence="1" id="KW-0472">Membrane</keyword>
<dbReference type="OrthoDB" id="7869929at2759"/>
<feature type="transmembrane region" description="Helical" evidence="1">
    <location>
        <begin position="75"/>
        <end position="96"/>
    </location>
</feature>
<accession>B4NG60</accession>
<proteinExistence type="predicted"/>
<evidence type="ECO:0000256" key="1">
    <source>
        <dbReference type="SAM" id="Phobius"/>
    </source>
</evidence>
<dbReference type="Proteomes" id="UP000007798">
    <property type="component" value="Unassembled WGS sequence"/>
</dbReference>
<evidence type="ECO:0008006" key="4">
    <source>
        <dbReference type="Google" id="ProtNLM"/>
    </source>
</evidence>
<keyword evidence="1" id="KW-1133">Transmembrane helix</keyword>
<gene>
    <name evidence="2" type="primary">Dwil\GK22410</name>
    <name evidence="2" type="ORF">Dwil_GK22410</name>
</gene>
<dbReference type="AlphaFoldDB" id="B4NG60"/>
<dbReference type="HOGENOM" id="CLU_1620798_0_0_1"/>
<evidence type="ECO:0000313" key="3">
    <source>
        <dbReference type="Proteomes" id="UP000007798"/>
    </source>
</evidence>
<feature type="transmembrane region" description="Helical" evidence="1">
    <location>
        <begin position="123"/>
        <end position="147"/>
    </location>
</feature>
<keyword evidence="3" id="KW-1185">Reference proteome</keyword>
<sequence length="164" mass="18665">MISRKEVVAIMLLLTALICILNAAVFGNILPTYISYEQLTLQCVNIGTAYICLLYALSTWMYHSNISRVRLQMRLVLIIMVLIMFMANMVAFVFYMRALSKFFMESTDTSEIFTAFDVKCRTITLVLSIITVILLFIVAITISLTVLKQQQRASTKIEAPKDRS</sequence>
<dbReference type="KEGG" id="dwi:6649628"/>
<feature type="transmembrane region" description="Helical" evidence="1">
    <location>
        <begin position="39"/>
        <end position="63"/>
    </location>
</feature>
<evidence type="ECO:0000313" key="2">
    <source>
        <dbReference type="EMBL" id="EDW83277.1"/>
    </source>
</evidence>
<dbReference type="PhylomeDB" id="B4NG60"/>
<dbReference type="EMBL" id="CH964251">
    <property type="protein sequence ID" value="EDW83277.1"/>
    <property type="molecule type" value="Genomic_DNA"/>
</dbReference>